<evidence type="ECO:0000256" key="3">
    <source>
        <dbReference type="ARBA" id="ARBA00022840"/>
    </source>
</evidence>
<keyword evidence="5" id="KW-0805">Transcription regulation</keyword>
<protein>
    <recommendedName>
        <fullName evidence="5">Bifunctional ligase/repressor BirA</fullName>
    </recommendedName>
    <alternativeName>
        <fullName evidence="5">Biotin--[acetyl-CoA-carboxylase] ligase</fullName>
        <ecNumber evidence="5">6.3.4.15</ecNumber>
    </alternativeName>
    <alternativeName>
        <fullName evidence="5">Biotin--protein ligase</fullName>
    </alternativeName>
    <alternativeName>
        <fullName evidence="5">Biotin-[acetyl-CoA carboxylase] synthetase</fullName>
    </alternativeName>
</protein>
<dbReference type="GO" id="GO:0005524">
    <property type="term" value="F:ATP binding"/>
    <property type="evidence" value="ECO:0007669"/>
    <property type="project" value="UniProtKB-UniRule"/>
</dbReference>
<keyword evidence="1 5" id="KW-0436">Ligase</keyword>
<evidence type="ECO:0000256" key="1">
    <source>
        <dbReference type="ARBA" id="ARBA00022598"/>
    </source>
</evidence>
<keyword evidence="5" id="KW-0804">Transcription</keyword>
<comment type="catalytic activity">
    <reaction evidence="5">
        <text>biotin + L-lysyl-[protein] + ATP = N(6)-biotinyl-L-lysyl-[protein] + AMP + diphosphate + H(+)</text>
        <dbReference type="Rhea" id="RHEA:11756"/>
        <dbReference type="Rhea" id="RHEA-COMP:9752"/>
        <dbReference type="Rhea" id="RHEA-COMP:10505"/>
        <dbReference type="ChEBI" id="CHEBI:15378"/>
        <dbReference type="ChEBI" id="CHEBI:29969"/>
        <dbReference type="ChEBI" id="CHEBI:30616"/>
        <dbReference type="ChEBI" id="CHEBI:33019"/>
        <dbReference type="ChEBI" id="CHEBI:57586"/>
        <dbReference type="ChEBI" id="CHEBI:83144"/>
        <dbReference type="ChEBI" id="CHEBI:456215"/>
        <dbReference type="EC" id="6.3.4.15"/>
    </reaction>
</comment>
<dbReference type="GO" id="GO:0003677">
    <property type="term" value="F:DNA binding"/>
    <property type="evidence" value="ECO:0007669"/>
    <property type="project" value="UniProtKB-UniRule"/>
</dbReference>
<dbReference type="Pfam" id="PF08279">
    <property type="entry name" value="HTH_11"/>
    <property type="match status" value="1"/>
</dbReference>
<comment type="similarity">
    <text evidence="5">Belongs to the biotin--protein ligase family.</text>
</comment>
<evidence type="ECO:0000256" key="4">
    <source>
        <dbReference type="ARBA" id="ARBA00023267"/>
    </source>
</evidence>
<dbReference type="NCBIfam" id="TIGR00121">
    <property type="entry name" value="birA_ligase"/>
    <property type="match status" value="1"/>
</dbReference>
<comment type="caution">
    <text evidence="7">The sequence shown here is derived from an EMBL/GenBank/DDBJ whole genome shotgun (WGS) entry which is preliminary data.</text>
</comment>
<evidence type="ECO:0000313" key="7">
    <source>
        <dbReference type="EMBL" id="RLY02116.1"/>
    </source>
</evidence>
<comment type="function">
    <text evidence="5">Acts both as a biotin--[acetyl-CoA-carboxylase] ligase and a repressor.</text>
</comment>
<feature type="DNA-binding region" description="H-T-H motif" evidence="5">
    <location>
        <begin position="20"/>
        <end position="39"/>
    </location>
</feature>
<feature type="binding site" evidence="5">
    <location>
        <position position="109"/>
    </location>
    <ligand>
        <name>biotin</name>
        <dbReference type="ChEBI" id="CHEBI:57586"/>
    </ligand>
</feature>
<feature type="binding site" evidence="5">
    <location>
        <begin position="113"/>
        <end position="115"/>
    </location>
    <ligand>
        <name>biotin</name>
        <dbReference type="ChEBI" id="CHEBI:57586"/>
    </ligand>
</feature>
<dbReference type="InterPro" id="IPR036390">
    <property type="entry name" value="WH_DNA-bd_sf"/>
</dbReference>
<keyword evidence="5" id="KW-0678">Repressor</keyword>
<keyword evidence="2 5" id="KW-0547">Nucleotide-binding</keyword>
<dbReference type="HAMAP" id="MF_00978">
    <property type="entry name" value="Bifunct_BirA"/>
    <property type="match status" value="1"/>
</dbReference>
<sequence length="312" mass="34438">MKTYEKIFEALYEKKDFITGESLAQSLQVSRTAIWKAIKTLEEQGITIETSKGKGYRWVSGDLLIPDKITSQTGLPVTFVQSSASTQLDAKQGMDSGNSSPRLYLAGNQTAARGRMGRQFFAEKNGGIYMSLHIKPNVAFDQLPTYTLMVASATVRAIHRLTGKDCDIKWVNDIYFEGKKIVGILTEAVSSIETGTITDVIIGVGINFHLKGIPNDLKQKAGSLFSDDLPTITRNDLISEIWHIFSTIPEHDLYKVYRDKSLVLDRHVTFTQNGQDYSGIAQDITPNGGLLVELDSGGMMEISSGEVSLTSW</sequence>
<keyword evidence="4 5" id="KW-0092">Biotin</keyword>
<dbReference type="GO" id="GO:0016740">
    <property type="term" value="F:transferase activity"/>
    <property type="evidence" value="ECO:0007669"/>
    <property type="project" value="UniProtKB-ARBA"/>
</dbReference>
<dbReference type="InterPro" id="IPR004143">
    <property type="entry name" value="BPL_LPL_catalytic"/>
</dbReference>
<dbReference type="SUPFAM" id="SSF50037">
    <property type="entry name" value="C-terminal domain of transcriptional repressors"/>
    <property type="match status" value="1"/>
</dbReference>
<dbReference type="SUPFAM" id="SSF46785">
    <property type="entry name" value="Winged helix' DNA-binding domain"/>
    <property type="match status" value="1"/>
</dbReference>
<dbReference type="OrthoDB" id="9807064at2"/>
<organism evidence="7 8">
    <name type="scientific">Streptococcus hillyeri</name>
    <dbReference type="NCBI Taxonomy" id="2282420"/>
    <lineage>
        <taxon>Bacteria</taxon>
        <taxon>Bacillati</taxon>
        <taxon>Bacillota</taxon>
        <taxon>Bacilli</taxon>
        <taxon>Lactobacillales</taxon>
        <taxon>Streptococcaceae</taxon>
        <taxon>Streptococcus</taxon>
    </lineage>
</organism>
<dbReference type="Pfam" id="PF02237">
    <property type="entry name" value="BPL_C"/>
    <property type="match status" value="1"/>
</dbReference>
<accession>A0A3L9DKP8</accession>
<dbReference type="EMBL" id="RCVM01000018">
    <property type="protein sequence ID" value="RLY02116.1"/>
    <property type="molecule type" value="Genomic_DNA"/>
</dbReference>
<dbReference type="PROSITE" id="PS51733">
    <property type="entry name" value="BPL_LPL_CATALYTIC"/>
    <property type="match status" value="1"/>
</dbReference>
<dbReference type="EC" id="6.3.4.15" evidence="5"/>
<proteinExistence type="inferred from homology"/>
<dbReference type="InterPro" id="IPR003142">
    <property type="entry name" value="BPL_C"/>
</dbReference>
<dbReference type="GO" id="GO:0006355">
    <property type="term" value="P:regulation of DNA-templated transcription"/>
    <property type="evidence" value="ECO:0007669"/>
    <property type="project" value="UniProtKB-UniRule"/>
</dbReference>
<evidence type="ECO:0000256" key="5">
    <source>
        <dbReference type="HAMAP-Rule" id="MF_00978"/>
    </source>
</evidence>
<dbReference type="GO" id="GO:0005737">
    <property type="term" value="C:cytoplasm"/>
    <property type="evidence" value="ECO:0007669"/>
    <property type="project" value="TreeGrafter"/>
</dbReference>
<dbReference type="InterPro" id="IPR045864">
    <property type="entry name" value="aa-tRNA-synth_II/BPL/LPL"/>
</dbReference>
<evidence type="ECO:0000313" key="8">
    <source>
        <dbReference type="Proteomes" id="UP000279194"/>
    </source>
</evidence>
<dbReference type="InterPro" id="IPR013196">
    <property type="entry name" value="HTH_11"/>
</dbReference>
<dbReference type="SUPFAM" id="SSF55681">
    <property type="entry name" value="Class II aaRS and biotin synthetases"/>
    <property type="match status" value="1"/>
</dbReference>
<keyword evidence="3 5" id="KW-0067">ATP-binding</keyword>
<dbReference type="GO" id="GO:0009249">
    <property type="term" value="P:protein lipoylation"/>
    <property type="evidence" value="ECO:0007669"/>
    <property type="project" value="UniProtKB-ARBA"/>
</dbReference>
<dbReference type="CDD" id="cd16442">
    <property type="entry name" value="BPL"/>
    <property type="match status" value="1"/>
</dbReference>
<dbReference type="PANTHER" id="PTHR12835">
    <property type="entry name" value="BIOTIN PROTEIN LIGASE"/>
    <property type="match status" value="1"/>
</dbReference>
<evidence type="ECO:0000259" key="6">
    <source>
        <dbReference type="PROSITE" id="PS51733"/>
    </source>
</evidence>
<dbReference type="GO" id="GO:0004077">
    <property type="term" value="F:biotin--[biotin carboxyl-carrier protein] ligase activity"/>
    <property type="evidence" value="ECO:0007669"/>
    <property type="project" value="UniProtKB-UniRule"/>
</dbReference>
<dbReference type="InterPro" id="IPR036388">
    <property type="entry name" value="WH-like_DNA-bd_sf"/>
</dbReference>
<gene>
    <name evidence="5 7" type="primary">birA</name>
    <name evidence="7" type="ORF">EAF07_08335</name>
</gene>
<dbReference type="Gene3D" id="3.30.930.10">
    <property type="entry name" value="Bira Bifunctional Protein, Domain 2"/>
    <property type="match status" value="1"/>
</dbReference>
<keyword evidence="5" id="KW-0238">DNA-binding</keyword>
<evidence type="ECO:0000256" key="2">
    <source>
        <dbReference type="ARBA" id="ARBA00022741"/>
    </source>
</evidence>
<dbReference type="AlphaFoldDB" id="A0A3L9DKP8"/>
<dbReference type="Gene3D" id="1.10.10.10">
    <property type="entry name" value="Winged helix-like DNA-binding domain superfamily/Winged helix DNA-binding domain"/>
    <property type="match status" value="1"/>
</dbReference>
<dbReference type="Gene3D" id="2.30.30.100">
    <property type="match status" value="1"/>
</dbReference>
<name>A0A3L9DKP8_9STRE</name>
<dbReference type="Pfam" id="PF03099">
    <property type="entry name" value="BPL_LplA_LipB"/>
    <property type="match status" value="1"/>
</dbReference>
<dbReference type="InterPro" id="IPR004408">
    <property type="entry name" value="Biotin_CoA_COase_ligase"/>
</dbReference>
<dbReference type="InterPro" id="IPR030855">
    <property type="entry name" value="Bifunct_BirA"/>
</dbReference>
<feature type="domain" description="BPL/LPL catalytic" evidence="6">
    <location>
        <begin position="62"/>
        <end position="253"/>
    </location>
</feature>
<dbReference type="InterPro" id="IPR008988">
    <property type="entry name" value="Transcriptional_repressor_C"/>
</dbReference>
<dbReference type="RefSeq" id="WP_121836105.1">
    <property type="nucleotide sequence ID" value="NZ_CP163513.1"/>
</dbReference>
<dbReference type="NCBIfam" id="NF008846">
    <property type="entry name" value="PRK11886.1-1"/>
    <property type="match status" value="1"/>
</dbReference>
<feature type="binding site" evidence="5">
    <location>
        <position position="180"/>
    </location>
    <ligand>
        <name>biotin</name>
        <dbReference type="ChEBI" id="CHEBI:57586"/>
    </ligand>
</feature>
<dbReference type="PANTHER" id="PTHR12835:SF5">
    <property type="entry name" value="BIOTIN--PROTEIN LIGASE"/>
    <property type="match status" value="1"/>
</dbReference>
<keyword evidence="8" id="KW-1185">Reference proteome</keyword>
<reference evidence="7 8" key="1">
    <citation type="submission" date="2018-10" db="EMBL/GenBank/DDBJ databases">
        <title>Streptococcus hillyeri sp. nov., isolated from equine tracheal sample.</title>
        <authorList>
            <person name="Macfadyen A.C."/>
            <person name="Waller A."/>
            <person name="Paterson G.K."/>
        </authorList>
    </citation>
    <scope>NUCLEOTIDE SEQUENCE [LARGE SCALE GENOMIC DNA]</scope>
    <source>
        <strain evidence="7 8">28462</strain>
    </source>
</reference>
<comment type="caution">
    <text evidence="5">Lacks conserved residue(s) required for the propagation of feature annotation.</text>
</comment>
<dbReference type="Proteomes" id="UP000279194">
    <property type="component" value="Unassembled WGS sequence"/>
</dbReference>